<sequence length="570" mass="58904">MQPHLQHAKKAFQQGVARQAQQVKERLLRQSLASLPSMEDVQLRKELGGPAVRGGGGAPAAKPPPRSRVLRNLVGNVLWPLFHNILAAAGLSEDLCAYEASEECRVEGSNPYCNNTRKLIEAGLYAVTDAGVLERTPQGELKGARCCARVRAALGDVPSNVMLVPWSSLMSRLTVPVCEAITAYIECADNSVVRANQAAFDEMRTLLSAGDGAPADGSNKPAALPASSPPAREAAEFAASLDTRLAMQAQARAASAAALAAGPIELPAGCSMRSDGVVVIRTDAPPYSTLAAAKAANKKGKRGAMLPETLKINRGGDSCSILCADLWAALRREGGLFKVRKRSSLLAVLRYELGMQAGDALQEALARGIAKGTLGGTVESPTVVTRTPTRELLMAAMQQRGIILPAFDGILSSNGTFIPVERLWADMGGAPCQVASDTSVAAVVACEAEVSAVSAAAAALAPLDPAFSVEGGTALASQEGGAAGLTPDLAAFLASGQAGGDPAWQPTPAGDQLAAQRTPAFASAAAITPFSMVGAAGQLASFGQQQWIPVPGLAADQPPQGSDANKRRRR</sequence>
<gene>
    <name evidence="2" type="ORF">C2E20_4688</name>
</gene>
<evidence type="ECO:0000313" key="3">
    <source>
        <dbReference type="Proteomes" id="UP000239649"/>
    </source>
</evidence>
<proteinExistence type="predicted"/>
<feature type="region of interest" description="Disordered" evidence="1">
    <location>
        <begin position="210"/>
        <end position="229"/>
    </location>
</feature>
<evidence type="ECO:0000256" key="1">
    <source>
        <dbReference type="SAM" id="MobiDB-lite"/>
    </source>
</evidence>
<dbReference type="Proteomes" id="UP000239649">
    <property type="component" value="Unassembled WGS sequence"/>
</dbReference>
<comment type="caution">
    <text evidence="2">The sequence shown here is derived from an EMBL/GenBank/DDBJ whole genome shotgun (WGS) entry which is preliminary data.</text>
</comment>
<keyword evidence="3" id="KW-1185">Reference proteome</keyword>
<feature type="region of interest" description="Disordered" evidence="1">
    <location>
        <begin position="550"/>
        <end position="570"/>
    </location>
</feature>
<dbReference type="EMBL" id="LHPF02000012">
    <property type="protein sequence ID" value="PSC71992.1"/>
    <property type="molecule type" value="Genomic_DNA"/>
</dbReference>
<reference evidence="2 3" key="1">
    <citation type="journal article" date="2018" name="Plant J.">
        <title>Genome sequences of Chlorella sorokiniana UTEX 1602 and Micractinium conductrix SAG 241.80: implications to maltose excretion by a green alga.</title>
        <authorList>
            <person name="Arriola M.B."/>
            <person name="Velmurugan N."/>
            <person name="Zhang Y."/>
            <person name="Plunkett M.H."/>
            <person name="Hondzo H."/>
            <person name="Barney B.M."/>
        </authorList>
    </citation>
    <scope>NUCLEOTIDE SEQUENCE [LARGE SCALE GENOMIC DNA]</scope>
    <source>
        <strain evidence="2 3">SAG 241.80</strain>
    </source>
</reference>
<accession>A0A2P6VD36</accession>
<dbReference type="AlphaFoldDB" id="A0A2P6VD36"/>
<name>A0A2P6VD36_9CHLO</name>
<protein>
    <submittedName>
        <fullName evidence="2">Family transcriptional regulator</fullName>
    </submittedName>
</protein>
<organism evidence="2 3">
    <name type="scientific">Micractinium conductrix</name>
    <dbReference type="NCBI Taxonomy" id="554055"/>
    <lineage>
        <taxon>Eukaryota</taxon>
        <taxon>Viridiplantae</taxon>
        <taxon>Chlorophyta</taxon>
        <taxon>core chlorophytes</taxon>
        <taxon>Trebouxiophyceae</taxon>
        <taxon>Chlorellales</taxon>
        <taxon>Chlorellaceae</taxon>
        <taxon>Chlorella clade</taxon>
        <taxon>Micractinium</taxon>
    </lineage>
</organism>
<evidence type="ECO:0000313" key="2">
    <source>
        <dbReference type="EMBL" id="PSC71992.1"/>
    </source>
</evidence>